<keyword evidence="9" id="KW-1185">Reference proteome</keyword>
<evidence type="ECO:0000256" key="1">
    <source>
        <dbReference type="ARBA" id="ARBA00004414"/>
    </source>
</evidence>
<name>A0ABM3MJR0_GALME</name>
<evidence type="ECO:0000256" key="4">
    <source>
        <dbReference type="ARBA" id="ARBA00005975"/>
    </source>
</evidence>
<proteinExistence type="inferred from homology"/>
<dbReference type="PROSITE" id="PS51837">
    <property type="entry name" value="LITAF"/>
    <property type="match status" value="1"/>
</dbReference>
<evidence type="ECO:0000256" key="6">
    <source>
        <dbReference type="ARBA" id="ARBA00022833"/>
    </source>
</evidence>
<evidence type="ECO:0000259" key="8">
    <source>
        <dbReference type="PROSITE" id="PS51837"/>
    </source>
</evidence>
<evidence type="ECO:0000313" key="9">
    <source>
        <dbReference type="Proteomes" id="UP001652740"/>
    </source>
</evidence>
<comment type="subcellular location">
    <subcellularLocation>
        <location evidence="2">Endosome membrane</location>
        <topology evidence="2">Peripheral membrane protein</topology>
    </subcellularLocation>
    <subcellularLocation>
        <location evidence="1">Late endosome membrane</location>
    </subcellularLocation>
    <subcellularLocation>
        <location evidence="3">Lysosome membrane</location>
        <topology evidence="3">Peripheral membrane protein</topology>
        <orientation evidence="3">Cytoplasmic side</orientation>
    </subcellularLocation>
</comment>
<sequence>MTDSTVVFVNSGQPPPPYIAQPVAPPVAVVMTGPVGSEPIIMACPSCRHQIATRVERAASSKTHIIACLLCLFVCWPCVCVPYCVDSCNNANHYCPNCNAYIGSYNF</sequence>
<evidence type="ECO:0000256" key="3">
    <source>
        <dbReference type="ARBA" id="ARBA00004630"/>
    </source>
</evidence>
<evidence type="ECO:0000256" key="7">
    <source>
        <dbReference type="ARBA" id="ARBA00023136"/>
    </source>
</evidence>
<keyword evidence="6" id="KW-0862">Zinc</keyword>
<dbReference type="GeneID" id="128200867"/>
<dbReference type="InterPro" id="IPR037519">
    <property type="entry name" value="LITAF_fam"/>
</dbReference>
<keyword evidence="5" id="KW-0479">Metal-binding</keyword>
<dbReference type="SMART" id="SM00714">
    <property type="entry name" value="LITAF"/>
    <property type="match status" value="1"/>
</dbReference>
<evidence type="ECO:0000256" key="2">
    <source>
        <dbReference type="ARBA" id="ARBA00004481"/>
    </source>
</evidence>
<keyword evidence="7" id="KW-0472">Membrane</keyword>
<dbReference type="Pfam" id="PF10601">
    <property type="entry name" value="zf-LITAF-like"/>
    <property type="match status" value="1"/>
</dbReference>
<organism evidence="9 10">
    <name type="scientific">Galleria mellonella</name>
    <name type="common">Greater wax moth</name>
    <dbReference type="NCBI Taxonomy" id="7137"/>
    <lineage>
        <taxon>Eukaryota</taxon>
        <taxon>Metazoa</taxon>
        <taxon>Ecdysozoa</taxon>
        <taxon>Arthropoda</taxon>
        <taxon>Hexapoda</taxon>
        <taxon>Insecta</taxon>
        <taxon>Pterygota</taxon>
        <taxon>Neoptera</taxon>
        <taxon>Endopterygota</taxon>
        <taxon>Lepidoptera</taxon>
        <taxon>Glossata</taxon>
        <taxon>Ditrysia</taxon>
        <taxon>Pyraloidea</taxon>
        <taxon>Pyralidae</taxon>
        <taxon>Galleriinae</taxon>
        <taxon>Galleria</taxon>
    </lineage>
</organism>
<dbReference type="PANTHER" id="PTHR23292:SF14">
    <property type="entry name" value="FI16615P1-RELATED"/>
    <property type="match status" value="1"/>
</dbReference>
<dbReference type="Proteomes" id="UP001652740">
    <property type="component" value="Unplaced"/>
</dbReference>
<dbReference type="PANTHER" id="PTHR23292">
    <property type="entry name" value="LIPOPOLYSACCHARIDE-INDUCED TUMOR NECROSIS FACTOR-ALPHA FACTOR"/>
    <property type="match status" value="1"/>
</dbReference>
<comment type="similarity">
    <text evidence="4">Belongs to the CDIP1/LITAF family.</text>
</comment>
<dbReference type="RefSeq" id="XP_052751616.1">
    <property type="nucleotide sequence ID" value="XM_052895656.1"/>
</dbReference>
<evidence type="ECO:0000256" key="5">
    <source>
        <dbReference type="ARBA" id="ARBA00022723"/>
    </source>
</evidence>
<protein>
    <submittedName>
        <fullName evidence="10">Lipopolysaccharide-induced tumor necrosis factor-alpha factor homolog isoform X1</fullName>
    </submittedName>
</protein>
<reference evidence="10" key="1">
    <citation type="submission" date="2025-08" db="UniProtKB">
        <authorList>
            <consortium name="RefSeq"/>
        </authorList>
    </citation>
    <scope>IDENTIFICATION</scope>
    <source>
        <tissue evidence="10">Whole larvae</tissue>
    </source>
</reference>
<gene>
    <name evidence="10" type="primary">LOC128200867</name>
</gene>
<dbReference type="InterPro" id="IPR006629">
    <property type="entry name" value="LITAF"/>
</dbReference>
<feature type="domain" description="LITAF" evidence="8">
    <location>
        <begin position="24"/>
        <end position="107"/>
    </location>
</feature>
<accession>A0ABM3MJR0</accession>
<evidence type="ECO:0000313" key="10">
    <source>
        <dbReference type="RefSeq" id="XP_052751616.1"/>
    </source>
</evidence>